<keyword evidence="5" id="KW-0328">Glycosyltransferase</keyword>
<keyword evidence="15" id="KW-1185">Reference proteome</keyword>
<keyword evidence="11 12" id="KW-0472">Membrane</keyword>
<evidence type="ECO:0000256" key="7">
    <source>
        <dbReference type="ARBA" id="ARBA00022692"/>
    </source>
</evidence>
<dbReference type="InterPro" id="IPR026050">
    <property type="entry name" value="C1GALT1/C1GALT1_chp1"/>
</dbReference>
<dbReference type="InterPro" id="IPR003378">
    <property type="entry name" value="Fringe-like_glycosylTrfase"/>
</dbReference>
<keyword evidence="7 12" id="KW-0812">Transmembrane</keyword>
<dbReference type="PANTHER" id="PTHR23033:SF14">
    <property type="entry name" value="GLYCOPROTEIN-N-ACETYLGALACTOSAMINE 3-BETA-GALACTOSYLTRANSFERASE 1-RELATED"/>
    <property type="match status" value="1"/>
</dbReference>
<evidence type="ECO:0000256" key="8">
    <source>
        <dbReference type="ARBA" id="ARBA00022741"/>
    </source>
</evidence>
<evidence type="ECO:0000256" key="12">
    <source>
        <dbReference type="SAM" id="Phobius"/>
    </source>
</evidence>
<evidence type="ECO:0000256" key="2">
    <source>
        <dbReference type="ARBA" id="ARBA00004922"/>
    </source>
</evidence>
<evidence type="ECO:0000259" key="13">
    <source>
        <dbReference type="Pfam" id="PF02434"/>
    </source>
</evidence>
<dbReference type="Pfam" id="PF02434">
    <property type="entry name" value="Fringe"/>
    <property type="match status" value="1"/>
</dbReference>
<dbReference type="EMBL" id="JOJR01000562">
    <property type="protein sequence ID" value="RCN36383.1"/>
    <property type="molecule type" value="Genomic_DNA"/>
</dbReference>
<sequence>MGPFTRQCVRAIKYLQSLLHWIVTGPIFCVLLGIFVGWHVSAIISNQIEFGSEPKQSSDTVRIHENITNTLENETERVFPFEDNEHRNERIIADFVASKVRVFCWIATEESRHRTNAKAVKSTWAQRCNKHLFVSTRPDKALPAIDLGITNKKRSSWQKTRAMLQLIQDHFIDRYDWFLAAQDDSYVILENLRIVTDGLVNSPSCYGDSAKNEAEATMGCFQESRVRFVDTRDRNNAHS</sequence>
<comment type="subcellular location">
    <subcellularLocation>
        <location evidence="1">Membrane</location>
        <topology evidence="1">Single-pass type II membrane protein</topology>
    </subcellularLocation>
</comment>
<dbReference type="GO" id="GO:0016020">
    <property type="term" value="C:membrane"/>
    <property type="evidence" value="ECO:0007669"/>
    <property type="project" value="UniProtKB-SubCell"/>
</dbReference>
<dbReference type="UniPathway" id="UPA00378"/>
<evidence type="ECO:0000256" key="4">
    <source>
        <dbReference type="ARBA" id="ARBA00012557"/>
    </source>
</evidence>
<dbReference type="OrthoDB" id="5888228at2759"/>
<dbReference type="GO" id="GO:0000166">
    <property type="term" value="F:nucleotide binding"/>
    <property type="evidence" value="ECO:0007669"/>
    <property type="project" value="UniProtKB-KW"/>
</dbReference>
<evidence type="ECO:0000256" key="9">
    <source>
        <dbReference type="ARBA" id="ARBA00022968"/>
    </source>
</evidence>
<evidence type="ECO:0000313" key="14">
    <source>
        <dbReference type="EMBL" id="RCN36383.1"/>
    </source>
</evidence>
<comment type="caution">
    <text evidence="14">The sequence shown here is derived from an EMBL/GenBank/DDBJ whole genome shotgun (WGS) entry which is preliminary data.</text>
</comment>
<keyword evidence="6" id="KW-0808">Transferase</keyword>
<dbReference type="PANTHER" id="PTHR23033">
    <property type="entry name" value="BETA1,3-GALACTOSYLTRANSFERASE"/>
    <property type="match status" value="1"/>
</dbReference>
<evidence type="ECO:0000256" key="1">
    <source>
        <dbReference type="ARBA" id="ARBA00004606"/>
    </source>
</evidence>
<accession>A0A368FW29</accession>
<organism evidence="14 15">
    <name type="scientific">Ancylostoma caninum</name>
    <name type="common">Dog hookworm</name>
    <dbReference type="NCBI Taxonomy" id="29170"/>
    <lineage>
        <taxon>Eukaryota</taxon>
        <taxon>Metazoa</taxon>
        <taxon>Ecdysozoa</taxon>
        <taxon>Nematoda</taxon>
        <taxon>Chromadorea</taxon>
        <taxon>Rhabditida</taxon>
        <taxon>Rhabditina</taxon>
        <taxon>Rhabditomorpha</taxon>
        <taxon>Strongyloidea</taxon>
        <taxon>Ancylostomatidae</taxon>
        <taxon>Ancylostomatinae</taxon>
        <taxon>Ancylostoma</taxon>
    </lineage>
</organism>
<evidence type="ECO:0000313" key="15">
    <source>
        <dbReference type="Proteomes" id="UP000252519"/>
    </source>
</evidence>
<keyword evidence="9" id="KW-0735">Signal-anchor</keyword>
<dbReference type="STRING" id="29170.A0A368FW29"/>
<feature type="transmembrane region" description="Helical" evidence="12">
    <location>
        <begin position="21"/>
        <end position="40"/>
    </location>
</feature>
<evidence type="ECO:0000256" key="11">
    <source>
        <dbReference type="ARBA" id="ARBA00023136"/>
    </source>
</evidence>
<evidence type="ECO:0000256" key="6">
    <source>
        <dbReference type="ARBA" id="ARBA00022679"/>
    </source>
</evidence>
<evidence type="ECO:0000256" key="5">
    <source>
        <dbReference type="ARBA" id="ARBA00022676"/>
    </source>
</evidence>
<comment type="pathway">
    <text evidence="2">Protein modification; protein glycosylation.</text>
</comment>
<evidence type="ECO:0000256" key="10">
    <source>
        <dbReference type="ARBA" id="ARBA00022989"/>
    </source>
</evidence>
<reference evidence="14 15" key="1">
    <citation type="submission" date="2014-10" db="EMBL/GenBank/DDBJ databases">
        <title>Draft genome of the hookworm Ancylostoma caninum.</title>
        <authorList>
            <person name="Mitreva M."/>
        </authorList>
    </citation>
    <scope>NUCLEOTIDE SEQUENCE [LARGE SCALE GENOMIC DNA]</scope>
    <source>
        <strain evidence="14 15">Baltimore</strain>
    </source>
</reference>
<protein>
    <recommendedName>
        <fullName evidence="4">N-acetylgalactosaminide beta-1,3-galactosyltransferase</fullName>
        <ecNumber evidence="4">2.4.1.122</ecNumber>
    </recommendedName>
</protein>
<proteinExistence type="inferred from homology"/>
<evidence type="ECO:0000256" key="3">
    <source>
        <dbReference type="ARBA" id="ARBA00006462"/>
    </source>
</evidence>
<gene>
    <name evidence="14" type="ORF">ANCCAN_17740</name>
</gene>
<keyword evidence="8" id="KW-0547">Nucleotide-binding</keyword>
<feature type="domain" description="Fringe-like glycosyltransferase" evidence="13">
    <location>
        <begin position="102"/>
        <end position="193"/>
    </location>
</feature>
<comment type="similarity">
    <text evidence="3">Belongs to the glycosyltransferase 31 family. Beta3-Gal-T subfamily.</text>
</comment>
<dbReference type="GO" id="GO:0016263">
    <property type="term" value="F:glycoprotein-N-acetylgalactosamine 3-beta-galactosyltransferase activity"/>
    <property type="evidence" value="ECO:0007669"/>
    <property type="project" value="UniProtKB-EC"/>
</dbReference>
<dbReference type="Gene3D" id="3.90.550.50">
    <property type="match status" value="1"/>
</dbReference>
<keyword evidence="10 12" id="KW-1133">Transmembrane helix</keyword>
<dbReference type="Proteomes" id="UP000252519">
    <property type="component" value="Unassembled WGS sequence"/>
</dbReference>
<dbReference type="EC" id="2.4.1.122" evidence="4"/>
<dbReference type="AlphaFoldDB" id="A0A368FW29"/>
<name>A0A368FW29_ANCCA</name>